<evidence type="ECO:0000313" key="3">
    <source>
        <dbReference type="Proteomes" id="UP000000759"/>
    </source>
</evidence>
<dbReference type="OrthoDB" id="38672at2759"/>
<dbReference type="PaxDb" id="2850-Phatr46929"/>
<reference evidence="3" key="2">
    <citation type="submission" date="2008-08" db="EMBL/GenBank/DDBJ databases">
        <authorList>
            <consortium name="Diatom Consortium"/>
            <person name="Grigoriev I."/>
            <person name="Grimwood J."/>
            <person name="Kuo A."/>
            <person name="Otillar R.P."/>
            <person name="Salamov A."/>
            <person name="Detter J.C."/>
            <person name="Lindquist E."/>
            <person name="Shapiro H."/>
            <person name="Lucas S."/>
            <person name="Glavina del Rio T."/>
            <person name="Pitluck S."/>
            <person name="Rokhsar D."/>
            <person name="Bowler C."/>
        </authorList>
    </citation>
    <scope>GENOME REANNOTATION</scope>
    <source>
        <strain evidence="3">CCAP 1055/1</strain>
    </source>
</reference>
<dbReference type="EMBL" id="CP001141">
    <property type="protein sequence ID" value="ACI65265.1"/>
    <property type="molecule type" value="Genomic_DNA"/>
</dbReference>
<dbReference type="AlphaFoldDB" id="B5Y488"/>
<dbReference type="HOGENOM" id="CLU_524409_0_0_1"/>
<dbReference type="eggNOG" id="ENOG502STDJ">
    <property type="taxonomic scope" value="Eukaryota"/>
</dbReference>
<dbReference type="KEGG" id="pti:PHATR_46929"/>
<dbReference type="GeneID" id="7204756"/>
<organism evidence="2 3">
    <name type="scientific">Phaeodactylum tricornutum (strain CCAP 1055/1)</name>
    <dbReference type="NCBI Taxonomy" id="556484"/>
    <lineage>
        <taxon>Eukaryota</taxon>
        <taxon>Sar</taxon>
        <taxon>Stramenopiles</taxon>
        <taxon>Ochrophyta</taxon>
        <taxon>Bacillariophyta</taxon>
        <taxon>Bacillariophyceae</taxon>
        <taxon>Bacillariophycidae</taxon>
        <taxon>Naviculales</taxon>
        <taxon>Phaeodactylaceae</taxon>
        <taxon>Phaeodactylum</taxon>
    </lineage>
</organism>
<dbReference type="Gene3D" id="3.40.50.1980">
    <property type="entry name" value="Nitrogenase molybdenum iron protein domain"/>
    <property type="match status" value="1"/>
</dbReference>
<evidence type="ECO:0000313" key="2">
    <source>
        <dbReference type="EMBL" id="ACI65265.1"/>
    </source>
</evidence>
<dbReference type="RefSeq" id="XP_002185795.1">
    <property type="nucleotide sequence ID" value="XM_002185759.1"/>
</dbReference>
<reference evidence="2 3" key="1">
    <citation type="journal article" date="2008" name="Nature">
        <title>The Phaeodactylum genome reveals the evolutionary history of diatom genomes.</title>
        <authorList>
            <person name="Bowler C."/>
            <person name="Allen A.E."/>
            <person name="Badger J.H."/>
            <person name="Grimwood J."/>
            <person name="Jabbari K."/>
            <person name="Kuo A."/>
            <person name="Maheswari U."/>
            <person name="Martens C."/>
            <person name="Maumus F."/>
            <person name="Otillar R.P."/>
            <person name="Rayko E."/>
            <person name="Salamov A."/>
            <person name="Vandepoele K."/>
            <person name="Beszteri B."/>
            <person name="Gruber A."/>
            <person name="Heijde M."/>
            <person name="Katinka M."/>
            <person name="Mock T."/>
            <person name="Valentin K."/>
            <person name="Verret F."/>
            <person name="Berges J.A."/>
            <person name="Brownlee C."/>
            <person name="Cadoret J.P."/>
            <person name="Chiovitti A."/>
            <person name="Choi C.J."/>
            <person name="Coesel S."/>
            <person name="De Martino A."/>
            <person name="Detter J.C."/>
            <person name="Durkin C."/>
            <person name="Falciatore A."/>
            <person name="Fournet J."/>
            <person name="Haruta M."/>
            <person name="Huysman M.J."/>
            <person name="Jenkins B.D."/>
            <person name="Jiroutova K."/>
            <person name="Jorgensen R.E."/>
            <person name="Joubert Y."/>
            <person name="Kaplan A."/>
            <person name="Kroger N."/>
            <person name="Kroth P.G."/>
            <person name="La Roche J."/>
            <person name="Lindquist E."/>
            <person name="Lommer M."/>
            <person name="Martin-Jezequel V."/>
            <person name="Lopez P.J."/>
            <person name="Lucas S."/>
            <person name="Mangogna M."/>
            <person name="McGinnis K."/>
            <person name="Medlin L.K."/>
            <person name="Montsant A."/>
            <person name="Oudot-Le Secq M.P."/>
            <person name="Napoli C."/>
            <person name="Obornik M."/>
            <person name="Parker M.S."/>
            <person name="Petit J.L."/>
            <person name="Porcel B.M."/>
            <person name="Poulsen N."/>
            <person name="Robison M."/>
            <person name="Rychlewski L."/>
            <person name="Rynearson T.A."/>
            <person name="Schmutz J."/>
            <person name="Shapiro H."/>
            <person name="Siaut M."/>
            <person name="Stanley M."/>
            <person name="Sussman M.R."/>
            <person name="Taylor A.R."/>
            <person name="Vardi A."/>
            <person name="von Dassow P."/>
            <person name="Vyverman W."/>
            <person name="Willis A."/>
            <person name="Wyrwicz L.S."/>
            <person name="Rokhsar D.S."/>
            <person name="Weissenbach J."/>
            <person name="Armbrust E.V."/>
            <person name="Green B.R."/>
            <person name="Van de Peer Y."/>
            <person name="Grigoriev I.V."/>
        </authorList>
    </citation>
    <scope>NUCLEOTIDE SEQUENCE [LARGE SCALE GENOMIC DNA]</scope>
    <source>
        <strain evidence="2 3">CCAP 1055/1</strain>
    </source>
</reference>
<protein>
    <submittedName>
        <fullName evidence="2">Uncharacterized protein</fullName>
    </submittedName>
</protein>
<feature type="chain" id="PRO_5002838769" evidence="1">
    <location>
        <begin position="23"/>
        <end position="300"/>
    </location>
</feature>
<keyword evidence="3" id="KW-1185">Reference proteome</keyword>
<gene>
    <name evidence="2" type="ORF">PHATR_46929</name>
</gene>
<keyword evidence="1" id="KW-0732">Signal</keyword>
<accession>B5Y488</accession>
<dbReference type="Proteomes" id="UP000000759">
    <property type="component" value="Chromosome 11"/>
</dbReference>
<dbReference type="SUPFAM" id="SSF53807">
    <property type="entry name" value="Helical backbone' metal receptor"/>
    <property type="match status" value="1"/>
</dbReference>
<dbReference type="InParanoid" id="B5Y488"/>
<evidence type="ECO:0000256" key="1">
    <source>
        <dbReference type="SAM" id="SignalP"/>
    </source>
</evidence>
<sequence length="300" mass="32800">MFYGIRSSITFALLAHLSSASGRTFTDDLGVTHKITGKPKFVTYALTAVALQHLGLGTDQLVGTYGERAVAGSDIDFTKLTEESSFPADPNPEEQEFLSSVTNLSPGCGAEFCQEFDIEGFRALKPDFIIMHGYRQAVWGLDDRVTEIEAAIGKPIIYIDISLEGPECKEGSGEDRCYGKSLIEVIAQYEVLAVALGIDIPASVDEDRRRLCQASANFQEIARDAHLRGVRALAAYFSPPEGGDFGTLNYFANPPDDLVLRMLEELGLPLLHVSCNSPGEEGCDSGYFWESISTQEFFNN</sequence>
<feature type="signal peptide" evidence="1">
    <location>
        <begin position="1"/>
        <end position="22"/>
    </location>
</feature>
<proteinExistence type="predicted"/>
<name>B5Y488_PHATC</name>